<dbReference type="CDD" id="cd01169">
    <property type="entry name" value="HMPP_kinase"/>
    <property type="match status" value="1"/>
</dbReference>
<evidence type="ECO:0000256" key="4">
    <source>
        <dbReference type="ARBA" id="ARBA00022741"/>
    </source>
</evidence>
<comment type="pathway">
    <text evidence="1">Cofactor biosynthesis; thiamine diphosphate biosynthesis.</text>
</comment>
<keyword evidence="4" id="KW-0547">Nucleotide-binding</keyword>
<dbReference type="Proteomes" id="UP000435138">
    <property type="component" value="Unassembled WGS sequence"/>
</dbReference>
<dbReference type="GO" id="GO:0008902">
    <property type="term" value="F:hydroxymethylpyrimidine kinase activity"/>
    <property type="evidence" value="ECO:0007669"/>
    <property type="project" value="UniProtKB-EC"/>
</dbReference>
<dbReference type="GO" id="GO:0005829">
    <property type="term" value="C:cytosol"/>
    <property type="evidence" value="ECO:0007669"/>
    <property type="project" value="TreeGrafter"/>
</dbReference>
<dbReference type="InterPro" id="IPR013749">
    <property type="entry name" value="PM/HMP-P_kinase-1"/>
</dbReference>
<dbReference type="GO" id="GO:0005524">
    <property type="term" value="F:ATP binding"/>
    <property type="evidence" value="ECO:0007669"/>
    <property type="project" value="UniProtKB-KW"/>
</dbReference>
<evidence type="ECO:0000313" key="8">
    <source>
        <dbReference type="EMBL" id="MQY48662.1"/>
    </source>
</evidence>
<dbReference type="EC" id="2.7.1.49" evidence="2"/>
<evidence type="ECO:0000256" key="1">
    <source>
        <dbReference type="ARBA" id="ARBA00004948"/>
    </source>
</evidence>
<evidence type="ECO:0000256" key="5">
    <source>
        <dbReference type="ARBA" id="ARBA00022777"/>
    </source>
</evidence>
<dbReference type="PANTHER" id="PTHR20858">
    <property type="entry name" value="PHOSPHOMETHYLPYRIMIDINE KINASE"/>
    <property type="match status" value="1"/>
</dbReference>
<dbReference type="Gene3D" id="3.40.1190.20">
    <property type="match status" value="1"/>
</dbReference>
<dbReference type="GO" id="GO:0008972">
    <property type="term" value="F:phosphomethylpyrimidine kinase activity"/>
    <property type="evidence" value="ECO:0007669"/>
    <property type="project" value="InterPro"/>
</dbReference>
<dbReference type="GO" id="GO:0009229">
    <property type="term" value="P:thiamine diphosphate biosynthetic process"/>
    <property type="evidence" value="ECO:0007669"/>
    <property type="project" value="UniProtKB-UniPathway"/>
</dbReference>
<dbReference type="RefSeq" id="WP_153357450.1">
    <property type="nucleotide sequence ID" value="NZ_JAYKOO010000002.1"/>
</dbReference>
<dbReference type="Pfam" id="PF08543">
    <property type="entry name" value="Phos_pyr_kin"/>
    <property type="match status" value="1"/>
</dbReference>
<dbReference type="GO" id="GO:0009228">
    <property type="term" value="P:thiamine biosynthetic process"/>
    <property type="evidence" value="ECO:0007669"/>
    <property type="project" value="InterPro"/>
</dbReference>
<evidence type="ECO:0000259" key="7">
    <source>
        <dbReference type="Pfam" id="PF08543"/>
    </source>
</evidence>
<evidence type="ECO:0000256" key="3">
    <source>
        <dbReference type="ARBA" id="ARBA00022679"/>
    </source>
</evidence>
<gene>
    <name evidence="8" type="primary">thiD</name>
    <name evidence="8" type="ORF">GAO09_21740</name>
</gene>
<reference evidence="8 9" key="1">
    <citation type="submission" date="2019-11" db="EMBL/GenBank/DDBJ databases">
        <title>Genome analysis of Rhizobacterium cereale a novel genus and species isolated from maize roots in North Spain.</title>
        <authorList>
            <person name="Menendez E."/>
            <person name="Flores-Felix J.D."/>
            <person name="Ramirez-Bahena M.-H."/>
            <person name="Igual J.M."/>
            <person name="Garcia-Fraile P."/>
            <person name="Peix A."/>
            <person name="Velazquez E."/>
        </authorList>
    </citation>
    <scope>NUCLEOTIDE SEQUENCE [LARGE SCALE GENOMIC DNA]</scope>
    <source>
        <strain evidence="8 9">RZME27</strain>
    </source>
</reference>
<dbReference type="InterPro" id="IPR004399">
    <property type="entry name" value="HMP/HMP-P_kinase_dom"/>
</dbReference>
<organism evidence="8 9">
    <name type="scientific">Endobacterium cereale</name>
    <dbReference type="NCBI Taxonomy" id="2663029"/>
    <lineage>
        <taxon>Bacteria</taxon>
        <taxon>Pseudomonadati</taxon>
        <taxon>Pseudomonadota</taxon>
        <taxon>Alphaproteobacteria</taxon>
        <taxon>Hyphomicrobiales</taxon>
        <taxon>Rhizobiaceae</taxon>
        <taxon>Endobacterium</taxon>
    </lineage>
</organism>
<keyword evidence="9" id="KW-1185">Reference proteome</keyword>
<protein>
    <recommendedName>
        <fullName evidence="2">hydroxymethylpyrimidine kinase</fullName>
        <ecNumber evidence="2">2.7.1.49</ecNumber>
    </recommendedName>
</protein>
<proteinExistence type="predicted"/>
<evidence type="ECO:0000256" key="2">
    <source>
        <dbReference type="ARBA" id="ARBA00012135"/>
    </source>
</evidence>
<dbReference type="SUPFAM" id="SSF53613">
    <property type="entry name" value="Ribokinase-like"/>
    <property type="match status" value="1"/>
</dbReference>
<name>A0A6A8ABW2_9HYPH</name>
<feature type="domain" description="Pyridoxamine kinase/Phosphomethylpyrimidine kinase" evidence="7">
    <location>
        <begin position="12"/>
        <end position="259"/>
    </location>
</feature>
<dbReference type="EMBL" id="WIXI01000048">
    <property type="protein sequence ID" value="MQY48662.1"/>
    <property type="molecule type" value="Genomic_DNA"/>
</dbReference>
<dbReference type="FunFam" id="3.40.1190.20:FF:000003">
    <property type="entry name" value="Phosphomethylpyrimidine kinase ThiD"/>
    <property type="match status" value="1"/>
</dbReference>
<keyword evidence="5 8" id="KW-0418">Kinase</keyword>
<evidence type="ECO:0000256" key="6">
    <source>
        <dbReference type="ARBA" id="ARBA00022840"/>
    </source>
</evidence>
<sequence>MTAIALTIAGSDSGGGAGIQADLKTFSALGVYGASVLTAITAQSTLGVSAVEDVSASMIDAQMKAVLSDLDVNAIKIGMLSREDTIRTVADGLQQYAGPVVLDPVMVATSGDRLLRDDAVAALKSLLMPRVTLITPNLFEAAILTGLPVAETHADVVWQAEQLRIEGAAAVLIKGGHGGGIDCVDVLLTDRNTFHEFRYPRLQTINDHGTGCTLSAAIAAQLAHGHDLLTSVAIAKDYLHEALAAGRFLAVGHGHGPVHHFFAQWPAPRDLSLQTDRVSMGSKEQAGTKAG</sequence>
<dbReference type="AlphaFoldDB" id="A0A6A8ABW2"/>
<keyword evidence="3 8" id="KW-0808">Transferase</keyword>
<dbReference type="NCBIfam" id="TIGR00097">
    <property type="entry name" value="HMP-P_kinase"/>
    <property type="match status" value="1"/>
</dbReference>
<dbReference type="PANTHER" id="PTHR20858:SF17">
    <property type="entry name" value="HYDROXYMETHYLPYRIMIDINE_PHOSPHOMETHYLPYRIMIDINE KINASE THI20-RELATED"/>
    <property type="match status" value="1"/>
</dbReference>
<dbReference type="InterPro" id="IPR029056">
    <property type="entry name" value="Ribokinase-like"/>
</dbReference>
<evidence type="ECO:0000313" key="9">
    <source>
        <dbReference type="Proteomes" id="UP000435138"/>
    </source>
</evidence>
<dbReference type="UniPathway" id="UPA00060">
    <property type="reaction ID" value="UER00138"/>
</dbReference>
<comment type="caution">
    <text evidence="8">The sequence shown here is derived from an EMBL/GenBank/DDBJ whole genome shotgun (WGS) entry which is preliminary data.</text>
</comment>
<accession>A0A6A8ABW2</accession>
<keyword evidence="6" id="KW-0067">ATP-binding</keyword>